<dbReference type="SMART" id="SM00729">
    <property type="entry name" value="Elp3"/>
    <property type="match status" value="1"/>
</dbReference>
<organism evidence="5 6">
    <name type="scientific">Romeriopsis navalis LEGE 11480</name>
    <dbReference type="NCBI Taxonomy" id="2777977"/>
    <lineage>
        <taxon>Bacteria</taxon>
        <taxon>Bacillati</taxon>
        <taxon>Cyanobacteriota</taxon>
        <taxon>Cyanophyceae</taxon>
        <taxon>Leptolyngbyales</taxon>
        <taxon>Leptolyngbyaceae</taxon>
        <taxon>Romeriopsis</taxon>
        <taxon>Romeriopsis navalis</taxon>
    </lineage>
</organism>
<reference evidence="5" key="1">
    <citation type="submission" date="2020-10" db="EMBL/GenBank/DDBJ databases">
        <authorList>
            <person name="Castelo-Branco R."/>
            <person name="Eusebio N."/>
            <person name="Adriana R."/>
            <person name="Vieira A."/>
            <person name="Brugerolle De Fraissinette N."/>
            <person name="Rezende De Castro R."/>
            <person name="Schneider M.P."/>
            <person name="Vasconcelos V."/>
            <person name="Leao P.N."/>
        </authorList>
    </citation>
    <scope>NUCLEOTIDE SEQUENCE</scope>
    <source>
        <strain evidence="5">LEGE 11480</strain>
    </source>
</reference>
<comment type="caution">
    <text evidence="5">The sequence shown here is derived from an EMBL/GenBank/DDBJ whole genome shotgun (WGS) entry which is preliminary data.</text>
</comment>
<keyword evidence="3" id="KW-0143">Chaperone</keyword>
<dbReference type="GO" id="GO:0051539">
    <property type="term" value="F:4 iron, 4 sulfur cluster binding"/>
    <property type="evidence" value="ECO:0007669"/>
    <property type="project" value="UniProtKB-UniRule"/>
</dbReference>
<dbReference type="SFLD" id="SFLDF00288">
    <property type="entry name" value="HemN-like__clustered_with_nucl"/>
    <property type="match status" value="1"/>
</dbReference>
<evidence type="ECO:0000259" key="4">
    <source>
        <dbReference type="PROSITE" id="PS51918"/>
    </source>
</evidence>
<dbReference type="Pfam" id="PF04055">
    <property type="entry name" value="Radical_SAM"/>
    <property type="match status" value="1"/>
</dbReference>
<dbReference type="SFLD" id="SFLDG01065">
    <property type="entry name" value="anaerobic_coproporphyrinogen-I"/>
    <property type="match status" value="2"/>
</dbReference>
<dbReference type="InterPro" id="IPR004559">
    <property type="entry name" value="HemW-like"/>
</dbReference>
<evidence type="ECO:0000256" key="1">
    <source>
        <dbReference type="ARBA" id="ARBA00006100"/>
    </source>
</evidence>
<dbReference type="PANTHER" id="PTHR13932">
    <property type="entry name" value="COPROPORPHYRINIGEN III OXIDASE"/>
    <property type="match status" value="1"/>
</dbReference>
<dbReference type="InterPro" id="IPR006638">
    <property type="entry name" value="Elp3/MiaA/NifB-like_rSAM"/>
</dbReference>
<dbReference type="AlphaFoldDB" id="A0A928Z0U7"/>
<keyword evidence="3" id="KW-0004">4Fe-4S</keyword>
<dbReference type="GO" id="GO:0046872">
    <property type="term" value="F:metal ion binding"/>
    <property type="evidence" value="ECO:0007669"/>
    <property type="project" value="UniProtKB-UniRule"/>
</dbReference>
<evidence type="ECO:0000313" key="6">
    <source>
        <dbReference type="Proteomes" id="UP000625316"/>
    </source>
</evidence>
<keyword evidence="3" id="KW-0479">Metal-binding</keyword>
<sequence length="423" mass="47370">MNRPRLSTPAGIIVNDAPRSAYVHIPFCRRRCFYCDFPIYVVGDRGLQNPDHPVPRSITTYLNALQTEIHRTPRQNAQPLETVFFGGGTPSVLTGEQLGRILASLDRQFGLAHDAEISMEIDPGTFDLTGLRAYQQAGINRFSFGTQAFQPELLAGCGRAHTVTDIANSMAMLTQAGIDNYSLDLISGLPNQTLAQWQDSLHQAIAYQPTHISTYDLTIEAGTVFGKRYRPGDQPLPSDDTTAAMYRLAHQVLSEAGYNHYEVSNYAKPGYQCQHNRMYWENRAFYGFGMGATSYLQGHRYPRPRQLQTYIDWVEQFDPQPPASPLAPHDLLLDTLMVGFRLAEGIALPPLQPTFGDRLIQAVWQCLQPYIRTGWLEAVDAANTAQTASAPWQTIERLRLTAPEGFLFSNVLLVKLFDQLDES</sequence>
<comment type="similarity">
    <text evidence="1">Belongs to the anaerobic coproporphyrinogen-III oxidase family. HemW subfamily.</text>
</comment>
<keyword evidence="3" id="KW-0411">Iron-sulfur</keyword>
<dbReference type="GO" id="GO:0006779">
    <property type="term" value="P:porphyrin-containing compound biosynthetic process"/>
    <property type="evidence" value="ECO:0007669"/>
    <property type="project" value="InterPro"/>
</dbReference>
<proteinExistence type="inferred from homology"/>
<dbReference type="PROSITE" id="PS51918">
    <property type="entry name" value="RADICAL_SAM"/>
    <property type="match status" value="1"/>
</dbReference>
<keyword evidence="3" id="KW-0963">Cytoplasm</keyword>
<keyword evidence="6" id="KW-1185">Reference proteome</keyword>
<keyword evidence="3" id="KW-0349">Heme</keyword>
<dbReference type="SFLD" id="SFLDS00029">
    <property type="entry name" value="Radical_SAM"/>
    <property type="match status" value="2"/>
</dbReference>
<dbReference type="SUPFAM" id="SSF102114">
    <property type="entry name" value="Radical SAM enzymes"/>
    <property type="match status" value="1"/>
</dbReference>
<accession>A0A928Z0U7</accession>
<dbReference type="EMBL" id="JADEXQ010000005">
    <property type="protein sequence ID" value="MBE9028651.1"/>
    <property type="molecule type" value="Genomic_DNA"/>
</dbReference>
<feature type="domain" description="Radical SAM core" evidence="4">
    <location>
        <begin position="13"/>
        <end position="259"/>
    </location>
</feature>
<evidence type="ECO:0000256" key="2">
    <source>
        <dbReference type="ARBA" id="ARBA00017228"/>
    </source>
</evidence>
<dbReference type="NCBIfam" id="TIGR00539">
    <property type="entry name" value="hemN_rel"/>
    <property type="match status" value="1"/>
</dbReference>
<dbReference type="InterPro" id="IPR034505">
    <property type="entry name" value="Coproporphyrinogen-III_oxidase"/>
</dbReference>
<keyword evidence="3" id="KW-0949">S-adenosyl-L-methionine</keyword>
<dbReference type="Gene3D" id="3.30.750.200">
    <property type="match status" value="1"/>
</dbReference>
<protein>
    <recommendedName>
        <fullName evidence="2 3">Heme chaperone HemW</fullName>
    </recommendedName>
</protein>
<gene>
    <name evidence="5" type="ORF">IQ266_02620</name>
</gene>
<evidence type="ECO:0000256" key="3">
    <source>
        <dbReference type="RuleBase" id="RU364116"/>
    </source>
</evidence>
<comment type="subcellular location">
    <subcellularLocation>
        <location evidence="3">Cytoplasm</location>
    </subcellularLocation>
</comment>
<keyword evidence="3" id="KW-0408">Iron</keyword>
<dbReference type="GO" id="GO:0004109">
    <property type="term" value="F:coproporphyrinogen oxidase activity"/>
    <property type="evidence" value="ECO:0007669"/>
    <property type="project" value="InterPro"/>
</dbReference>
<dbReference type="RefSeq" id="WP_264323476.1">
    <property type="nucleotide sequence ID" value="NZ_JADEXQ010000005.1"/>
</dbReference>
<evidence type="ECO:0000313" key="5">
    <source>
        <dbReference type="EMBL" id="MBE9028651.1"/>
    </source>
</evidence>
<dbReference type="InterPro" id="IPR058240">
    <property type="entry name" value="rSAM_sf"/>
</dbReference>
<dbReference type="SFLD" id="SFLDF00562">
    <property type="entry name" value="HemN-like__clustered_with_heat"/>
    <property type="match status" value="1"/>
</dbReference>
<dbReference type="GO" id="GO:0005737">
    <property type="term" value="C:cytoplasm"/>
    <property type="evidence" value="ECO:0007669"/>
    <property type="project" value="UniProtKB-SubCell"/>
</dbReference>
<name>A0A928Z0U7_9CYAN</name>
<comment type="function">
    <text evidence="3">Probably acts as a heme chaperone, transferring heme to an unknown acceptor. Binds one molecule of heme per monomer, possibly covalently. Binds 1 [4Fe-4S] cluster. The cluster is coordinated with 3 cysteines and an exchangeable S-adenosyl-L-methionine.</text>
</comment>
<dbReference type="PANTHER" id="PTHR13932:SF5">
    <property type="entry name" value="RADICAL S-ADENOSYL METHIONINE DOMAIN-CONTAINING PROTEIN 1, MITOCHONDRIAL"/>
    <property type="match status" value="1"/>
</dbReference>
<dbReference type="InterPro" id="IPR007197">
    <property type="entry name" value="rSAM"/>
</dbReference>
<dbReference type="Proteomes" id="UP000625316">
    <property type="component" value="Unassembled WGS sequence"/>
</dbReference>